<comment type="pathway">
    <text evidence="1">Carbohydrate acid metabolism.</text>
</comment>
<dbReference type="GO" id="GO:0046316">
    <property type="term" value="F:gluconokinase activity"/>
    <property type="evidence" value="ECO:0007669"/>
    <property type="project" value="UniProtKB-EC"/>
</dbReference>
<comment type="caution">
    <text evidence="10">The sequence shown here is derived from an EMBL/GenBank/DDBJ whole genome shotgun (WGS) entry which is preliminary data.</text>
</comment>
<keyword evidence="4 9" id="KW-0808">Transferase</keyword>
<keyword evidence="11" id="KW-1185">Reference proteome</keyword>
<evidence type="ECO:0000313" key="11">
    <source>
        <dbReference type="Proteomes" id="UP001310387"/>
    </source>
</evidence>
<evidence type="ECO:0000256" key="6">
    <source>
        <dbReference type="ARBA" id="ARBA00022777"/>
    </source>
</evidence>
<dbReference type="EMBL" id="JBAGLP010000099">
    <property type="protein sequence ID" value="MEG3613713.1"/>
    <property type="molecule type" value="Genomic_DNA"/>
</dbReference>
<evidence type="ECO:0000256" key="2">
    <source>
        <dbReference type="ARBA" id="ARBA00008420"/>
    </source>
</evidence>
<dbReference type="Proteomes" id="UP001310387">
    <property type="component" value="Unassembled WGS sequence"/>
</dbReference>
<dbReference type="SUPFAM" id="SSF52540">
    <property type="entry name" value="P-loop containing nucleoside triphosphate hydrolases"/>
    <property type="match status" value="1"/>
</dbReference>
<dbReference type="NCBIfam" id="TIGR01313">
    <property type="entry name" value="therm_gnt_kin"/>
    <property type="match status" value="1"/>
</dbReference>
<dbReference type="PANTHER" id="PTHR43442:SF3">
    <property type="entry name" value="GLUCONOKINASE-RELATED"/>
    <property type="match status" value="1"/>
</dbReference>
<gene>
    <name evidence="10" type="ORF">V5O49_01095</name>
</gene>
<reference evidence="10" key="2">
    <citation type="submission" date="2024-02" db="EMBL/GenBank/DDBJ databases">
        <authorList>
            <person name="Prathaban M."/>
            <person name="Mythili R."/>
            <person name="Sharmila Devi N."/>
            <person name="Sobanaa M."/>
            <person name="Prathiviraj R."/>
            <person name="Selvin J."/>
        </authorList>
    </citation>
    <scope>NUCLEOTIDE SEQUENCE</scope>
    <source>
        <strain evidence="10">MP1014</strain>
    </source>
</reference>
<keyword evidence="5 9" id="KW-0547">Nucleotide-binding</keyword>
<reference evidence="10" key="1">
    <citation type="journal article" date="2024" name="Antonie Van Leeuwenhoek">
        <title>Isoptericola haloaureus sp. nov., a dimorphic actinobacterium isolated from mangrove sediments of southeast India, implicating biosaline agricultural significance through nitrogen fixation and salt tolerance genes.</title>
        <authorList>
            <person name="Prathaban M."/>
            <person name="Prathiviraj R."/>
            <person name="Ravichandran M."/>
            <person name="Natarajan S.D."/>
            <person name="Sobanaa M."/>
            <person name="Hari Krishna Kumar S."/>
            <person name="Chandrasekar V."/>
            <person name="Selvin J."/>
        </authorList>
    </citation>
    <scope>NUCLEOTIDE SEQUENCE</scope>
    <source>
        <strain evidence="10">MP1014</strain>
    </source>
</reference>
<comment type="catalytic activity">
    <reaction evidence="8 9">
        <text>D-gluconate + ATP = 6-phospho-D-gluconate + ADP + H(+)</text>
        <dbReference type="Rhea" id="RHEA:19433"/>
        <dbReference type="ChEBI" id="CHEBI:15378"/>
        <dbReference type="ChEBI" id="CHEBI:18391"/>
        <dbReference type="ChEBI" id="CHEBI:30616"/>
        <dbReference type="ChEBI" id="CHEBI:58759"/>
        <dbReference type="ChEBI" id="CHEBI:456216"/>
        <dbReference type="EC" id="2.7.1.12"/>
    </reaction>
</comment>
<evidence type="ECO:0000256" key="8">
    <source>
        <dbReference type="ARBA" id="ARBA00048090"/>
    </source>
</evidence>
<comment type="similarity">
    <text evidence="2 9">Belongs to the gluconokinase GntK/GntV family.</text>
</comment>
<evidence type="ECO:0000256" key="4">
    <source>
        <dbReference type="ARBA" id="ARBA00022679"/>
    </source>
</evidence>
<evidence type="ECO:0000313" key="10">
    <source>
        <dbReference type="EMBL" id="MEG3613713.1"/>
    </source>
</evidence>
<dbReference type="InterPro" id="IPR027417">
    <property type="entry name" value="P-loop_NTPase"/>
</dbReference>
<keyword evidence="6 9" id="KW-0418">Kinase</keyword>
<dbReference type="InterPro" id="IPR006001">
    <property type="entry name" value="Therm_gnt_kin"/>
</dbReference>
<dbReference type="CDD" id="cd02021">
    <property type="entry name" value="GntK"/>
    <property type="match status" value="1"/>
</dbReference>
<dbReference type="Gene3D" id="3.40.50.300">
    <property type="entry name" value="P-loop containing nucleotide triphosphate hydrolases"/>
    <property type="match status" value="1"/>
</dbReference>
<accession>A0ABU7Z2Q2</accession>
<organism evidence="10 11">
    <name type="scientific">Isoptericola haloaureus</name>
    <dbReference type="NCBI Taxonomy" id="1542902"/>
    <lineage>
        <taxon>Bacteria</taxon>
        <taxon>Bacillati</taxon>
        <taxon>Actinomycetota</taxon>
        <taxon>Actinomycetes</taxon>
        <taxon>Micrococcales</taxon>
        <taxon>Promicromonosporaceae</taxon>
        <taxon>Isoptericola</taxon>
    </lineage>
</organism>
<dbReference type="RefSeq" id="WP_332900610.1">
    <property type="nucleotide sequence ID" value="NZ_JBAGLP010000099.1"/>
</dbReference>
<sequence length="175" mass="18538">MLGTVRGVVVMGVSGCGKSTVGALLAARWHARFVDADDLHPASNVAKMSAGEPLTDADRAPWLRRTGEVIAETADAGRAVVVACSALRRTYRDMLRDGAGGDVAFVHLTADRDLLVERTTCRTDHFMPPALLDSQLATLEPLASDETGTTVDVTTAPETVVDRVAAWSARVPGVR</sequence>
<evidence type="ECO:0000256" key="7">
    <source>
        <dbReference type="ARBA" id="ARBA00022840"/>
    </source>
</evidence>
<evidence type="ECO:0000256" key="5">
    <source>
        <dbReference type="ARBA" id="ARBA00022741"/>
    </source>
</evidence>
<evidence type="ECO:0000256" key="3">
    <source>
        <dbReference type="ARBA" id="ARBA00012054"/>
    </source>
</evidence>
<protein>
    <recommendedName>
        <fullName evidence="3 9">Gluconokinase</fullName>
        <ecNumber evidence="3 9">2.7.1.12</ecNumber>
    </recommendedName>
</protein>
<evidence type="ECO:0000256" key="9">
    <source>
        <dbReference type="RuleBase" id="RU363066"/>
    </source>
</evidence>
<dbReference type="InterPro" id="IPR031322">
    <property type="entry name" value="Shikimate/glucono_kinase"/>
</dbReference>
<dbReference type="PANTHER" id="PTHR43442">
    <property type="entry name" value="GLUCONOKINASE-RELATED"/>
    <property type="match status" value="1"/>
</dbReference>
<keyword evidence="7 9" id="KW-0067">ATP-binding</keyword>
<proteinExistence type="inferred from homology"/>
<dbReference type="Pfam" id="PF01202">
    <property type="entry name" value="SKI"/>
    <property type="match status" value="1"/>
</dbReference>
<name>A0ABU7Z2Q2_9MICO</name>
<evidence type="ECO:0000256" key="1">
    <source>
        <dbReference type="ARBA" id="ARBA00004761"/>
    </source>
</evidence>
<dbReference type="EC" id="2.7.1.12" evidence="3 9"/>